<dbReference type="InterPro" id="IPR044925">
    <property type="entry name" value="His-Me_finger_sf"/>
</dbReference>
<name>A0A6I6GA05_9BACT</name>
<organism evidence="6 7">
    <name type="scientific">Phnomibacter ginsenosidimutans</name>
    <dbReference type="NCBI Taxonomy" id="2676868"/>
    <lineage>
        <taxon>Bacteria</taxon>
        <taxon>Pseudomonadati</taxon>
        <taxon>Bacteroidota</taxon>
        <taxon>Chitinophagia</taxon>
        <taxon>Chitinophagales</taxon>
        <taxon>Chitinophagaceae</taxon>
        <taxon>Phnomibacter</taxon>
    </lineage>
</organism>
<dbReference type="AlphaFoldDB" id="A0A6I6GA05"/>
<sequence>MKRLLPLLMLLVSAGALAQVSITSLGTAYTQDFNTLDNSATTASALALPTGWLLQETQGTSASALMDGKYGVDNGAANNGNVWSYGTTGATDRALGSLRSNSLLPSFGVWFTNNTGGVITALDITYRGEMWRVGLSARTAADRLDFQYSTDATSLTTGTWIDVNSLDFQSPVLNATQGQIDGNATGNFGTVTATITGLNIPNGTSVYLRWTDADIASSDDALAIDDVSVTPTGTAGVFCTNPTAAPTNLVLTPASTAISGSFTASASADGYVVFRSTSSSLGFTPFDGINYAVGTSVGNGVVVYNGTATSFSSTGLTAGTQYYFFVFSLNGYACSNGPLYFATSLNGNSTTTTGGTTDWPTGYYDGAIGLSCAPLKTALKTAITTGNTPKTYTDLWAQYLISDVKPREVGTGSANVIWDIYSDNPTGTDPYNFTPGTVASGGQQDNGTGGAVEGDKYNREHTVPVDWFDGNTNNSGPATDYLHIMPTDKLVNNQRSSYIYGEVTNPSWTSLNGSKLGPNAFAGLTGTAFEPINEYKGDVARAFLYFVTRYQDNMTTFTGGAFGTQAFDNTTFPSVDIDYLRLMIKWHNQDPVSQKERDRNNAAYTFQGNRNPYIDHPEYVEMVWNSTCAGLGTLPVTLEWFKGQLKGTDVQLQWQSNNEANFSRYDIQRSVNGTDYVTVGTVNGRNVRSYNYSDDVSKLGGRRLYYRLKMIDKDGSSKLSSVFTIHLQANVRFQVYPNPASSNITVELGSSLFSGSLIVTDMTGRNVYSRQLSNQRGQVAVSVQQLPAGRYLVQLKADNGTVSSQSFNVAR</sequence>
<keyword evidence="7" id="KW-1185">Reference proteome</keyword>
<keyword evidence="2" id="KW-0540">Nuclease</keyword>
<dbReference type="PANTHER" id="PTHR33607:SF2">
    <property type="entry name" value="ENDONUCLEASE-1"/>
    <property type="match status" value="1"/>
</dbReference>
<keyword evidence="3" id="KW-0378">Hydrolase</keyword>
<feature type="domain" description="Secretion system C-terminal sorting" evidence="5">
    <location>
        <begin position="735"/>
        <end position="803"/>
    </location>
</feature>
<dbReference type="Pfam" id="PF04231">
    <property type="entry name" value="Endonuclease_1"/>
    <property type="match status" value="1"/>
</dbReference>
<gene>
    <name evidence="6" type="ORF">GLV81_17355</name>
</gene>
<accession>A0A6I6GA05</accession>
<feature type="signal peptide" evidence="4">
    <location>
        <begin position="1"/>
        <end position="18"/>
    </location>
</feature>
<dbReference type="SUPFAM" id="SSF54060">
    <property type="entry name" value="His-Me finger endonucleases"/>
    <property type="match status" value="1"/>
</dbReference>
<feature type="chain" id="PRO_5026295320" evidence="4">
    <location>
        <begin position="19"/>
        <end position="811"/>
    </location>
</feature>
<evidence type="ECO:0000256" key="4">
    <source>
        <dbReference type="SAM" id="SignalP"/>
    </source>
</evidence>
<dbReference type="Gene3D" id="2.60.40.10">
    <property type="entry name" value="Immunoglobulins"/>
    <property type="match status" value="2"/>
</dbReference>
<evidence type="ECO:0000313" key="7">
    <source>
        <dbReference type="Proteomes" id="UP000426027"/>
    </source>
</evidence>
<keyword evidence="4" id="KW-0732">Signal</keyword>
<dbReference type="GO" id="GO:0004518">
    <property type="term" value="F:nuclease activity"/>
    <property type="evidence" value="ECO:0007669"/>
    <property type="project" value="UniProtKB-KW"/>
</dbReference>
<protein>
    <submittedName>
        <fullName evidence="6">T9SS type A sorting domain-containing protein</fullName>
    </submittedName>
</protein>
<dbReference type="InterPro" id="IPR007346">
    <property type="entry name" value="Endonuclease-I"/>
</dbReference>
<dbReference type="GO" id="GO:0016787">
    <property type="term" value="F:hydrolase activity"/>
    <property type="evidence" value="ECO:0007669"/>
    <property type="project" value="UniProtKB-KW"/>
</dbReference>
<dbReference type="Pfam" id="PF18962">
    <property type="entry name" value="Por_Secre_tail"/>
    <property type="match status" value="1"/>
</dbReference>
<dbReference type="InterPro" id="IPR026444">
    <property type="entry name" value="Secre_tail"/>
</dbReference>
<dbReference type="KEGG" id="fls:GLV81_17355"/>
<proteinExistence type="inferred from homology"/>
<evidence type="ECO:0000256" key="3">
    <source>
        <dbReference type="ARBA" id="ARBA00022801"/>
    </source>
</evidence>
<dbReference type="EMBL" id="CP046566">
    <property type="protein sequence ID" value="QGW29646.1"/>
    <property type="molecule type" value="Genomic_DNA"/>
</dbReference>
<evidence type="ECO:0000259" key="5">
    <source>
        <dbReference type="Pfam" id="PF18962"/>
    </source>
</evidence>
<evidence type="ECO:0000313" key="6">
    <source>
        <dbReference type="EMBL" id="QGW29646.1"/>
    </source>
</evidence>
<reference evidence="6 7" key="1">
    <citation type="submission" date="2019-11" db="EMBL/GenBank/DDBJ databases">
        <authorList>
            <person name="Im W.T."/>
        </authorList>
    </citation>
    <scope>NUCLEOTIDE SEQUENCE [LARGE SCALE GENOMIC DNA]</scope>
    <source>
        <strain evidence="6 7">SB-02</strain>
    </source>
</reference>
<dbReference type="NCBIfam" id="TIGR04183">
    <property type="entry name" value="Por_Secre_tail"/>
    <property type="match status" value="1"/>
</dbReference>
<dbReference type="InterPro" id="IPR013783">
    <property type="entry name" value="Ig-like_fold"/>
</dbReference>
<dbReference type="InterPro" id="IPR036116">
    <property type="entry name" value="FN3_sf"/>
</dbReference>
<evidence type="ECO:0000256" key="2">
    <source>
        <dbReference type="ARBA" id="ARBA00022722"/>
    </source>
</evidence>
<dbReference type="SUPFAM" id="SSF49265">
    <property type="entry name" value="Fibronectin type III"/>
    <property type="match status" value="1"/>
</dbReference>
<comment type="similarity">
    <text evidence="1">Belongs to the EndA/NucM nuclease family.</text>
</comment>
<dbReference type="Proteomes" id="UP000426027">
    <property type="component" value="Chromosome"/>
</dbReference>
<evidence type="ECO:0000256" key="1">
    <source>
        <dbReference type="ARBA" id="ARBA00006429"/>
    </source>
</evidence>
<dbReference type="RefSeq" id="WP_157480045.1">
    <property type="nucleotide sequence ID" value="NZ_CP046566.1"/>
</dbReference>
<dbReference type="PANTHER" id="PTHR33607">
    <property type="entry name" value="ENDONUCLEASE-1"/>
    <property type="match status" value="1"/>
</dbReference>